<dbReference type="EMBL" id="DSKI01000418">
    <property type="protein sequence ID" value="HEB43650.1"/>
    <property type="molecule type" value="Genomic_DNA"/>
</dbReference>
<dbReference type="PIRSF" id="PIRSF033091">
    <property type="entry name" value="Pesterase_YhaO"/>
    <property type="match status" value="1"/>
</dbReference>
<dbReference type="InterPro" id="IPR050535">
    <property type="entry name" value="DNA_Repair-Maintenance_Comp"/>
</dbReference>
<dbReference type="Pfam" id="PF00149">
    <property type="entry name" value="Metallophos"/>
    <property type="match status" value="1"/>
</dbReference>
<dbReference type="GO" id="GO:0004527">
    <property type="term" value="F:exonuclease activity"/>
    <property type="evidence" value="ECO:0007669"/>
    <property type="project" value="UniProtKB-KW"/>
</dbReference>
<feature type="domain" description="Calcineurin-like phosphoesterase" evidence="2">
    <location>
        <begin position="4"/>
        <end position="201"/>
    </location>
</feature>
<accession>A0A7C1P132</accession>
<sequence>MAYRFVHSADIHLDSPLRSLAMRNPALASVVGLATRRAFERLVDICLDEKVDALLLAGDLYDGEQTSMKTARFLAEQVRRLDQAGVRVFIIRGNHDAMSGITQELLFPDSVKVFGTSAETVAVDLASGHFPVVFHGLSFAKPQAPQGLLRHYHTPIPGAVNIGIMHTSLGGVEGHDVYAPCSLQELQNSGFRYWALGHIHKRSVVLGDATVVMPGMPQGRDINESGAKSVTVVTIGDDRSITVEERLTSLAQFERLVVDVSRAEDWRGLVNTLSGALEAKRTEVASEHFVARVRIAGPSPLTWNILNDIDLLKTELDHRGEVIGKTWIEKVEVDSDDANMNFDRGSANAISELARLITTEVVDSEAFMLEFRTVAEELRAQMPAELRHAFGANSADFERVLSDLKHEGARVAVARLLMAER</sequence>
<dbReference type="InterPro" id="IPR029052">
    <property type="entry name" value="Metallo-depent_PP-like"/>
</dbReference>
<dbReference type="InterPro" id="IPR004843">
    <property type="entry name" value="Calcineurin-like_PHP"/>
</dbReference>
<evidence type="ECO:0000259" key="2">
    <source>
        <dbReference type="Pfam" id="PF00149"/>
    </source>
</evidence>
<dbReference type="Gene3D" id="3.60.21.10">
    <property type="match status" value="1"/>
</dbReference>
<name>A0A7C1P132_9HYPH</name>
<keyword evidence="1" id="KW-0378">Hydrolase</keyword>
<keyword evidence="3" id="KW-0269">Exonuclease</keyword>
<dbReference type="CDD" id="cd00840">
    <property type="entry name" value="MPP_Mre11_N"/>
    <property type="match status" value="1"/>
</dbReference>
<dbReference type="InterPro" id="IPR041796">
    <property type="entry name" value="Mre11_N"/>
</dbReference>
<evidence type="ECO:0000256" key="1">
    <source>
        <dbReference type="ARBA" id="ARBA00022801"/>
    </source>
</evidence>
<keyword evidence="3" id="KW-0540">Nuclease</keyword>
<dbReference type="SUPFAM" id="SSF56300">
    <property type="entry name" value="Metallo-dependent phosphatases"/>
    <property type="match status" value="1"/>
</dbReference>
<protein>
    <submittedName>
        <fullName evidence="3">DNA repair exonuclease</fullName>
    </submittedName>
</protein>
<organism evidence="3">
    <name type="scientific">Agrobacterium albertimagni</name>
    <dbReference type="NCBI Taxonomy" id="147266"/>
    <lineage>
        <taxon>Bacteria</taxon>
        <taxon>Pseudomonadati</taxon>
        <taxon>Pseudomonadota</taxon>
        <taxon>Alphaproteobacteria</taxon>
        <taxon>Hyphomicrobiales</taxon>
        <taxon>Rhizobiaceae</taxon>
        <taxon>Rhizobium/Agrobacterium group</taxon>
        <taxon>Agrobacterium</taxon>
    </lineage>
</organism>
<gene>
    <name evidence="3" type="ORF">ENP70_08115</name>
</gene>
<proteinExistence type="predicted"/>
<dbReference type="AlphaFoldDB" id="A0A7C1P132"/>
<dbReference type="InterPro" id="IPR014576">
    <property type="entry name" value="Pesterase_YhaO"/>
</dbReference>
<dbReference type="PANTHER" id="PTHR30337:SF7">
    <property type="entry name" value="PHOSPHOESTERASE"/>
    <property type="match status" value="1"/>
</dbReference>
<comment type="caution">
    <text evidence="3">The sequence shown here is derived from an EMBL/GenBank/DDBJ whole genome shotgun (WGS) entry which is preliminary data.</text>
</comment>
<dbReference type="PANTHER" id="PTHR30337">
    <property type="entry name" value="COMPONENT OF ATP-DEPENDENT DSDNA EXONUCLEASE"/>
    <property type="match status" value="1"/>
</dbReference>
<reference evidence="3" key="1">
    <citation type="journal article" date="2020" name="mSystems">
        <title>Genome- and Community-Level Interaction Insights into Carbon Utilization and Element Cycling Functions of Hydrothermarchaeota in Hydrothermal Sediment.</title>
        <authorList>
            <person name="Zhou Z."/>
            <person name="Liu Y."/>
            <person name="Xu W."/>
            <person name="Pan J."/>
            <person name="Luo Z.H."/>
            <person name="Li M."/>
        </authorList>
    </citation>
    <scope>NUCLEOTIDE SEQUENCE [LARGE SCALE GENOMIC DNA]</scope>
    <source>
        <strain evidence="3">SpSt-243</strain>
    </source>
</reference>
<evidence type="ECO:0000313" key="3">
    <source>
        <dbReference type="EMBL" id="HEB43650.1"/>
    </source>
</evidence>